<keyword evidence="3" id="KW-1185">Reference proteome</keyword>
<dbReference type="AlphaFoldDB" id="A0A0L0S9F7"/>
<evidence type="ECO:0000313" key="3">
    <source>
        <dbReference type="Proteomes" id="UP000054350"/>
    </source>
</evidence>
<feature type="domain" description="Aminoglycoside phosphotransferase" evidence="1">
    <location>
        <begin position="107"/>
        <end position="305"/>
    </location>
</feature>
<reference evidence="3" key="2">
    <citation type="submission" date="2009-11" db="EMBL/GenBank/DDBJ databases">
        <title>The Genome Sequence of Allomyces macrogynus strain ATCC 38327.</title>
        <authorList>
            <consortium name="The Broad Institute Genome Sequencing Platform"/>
            <person name="Russ C."/>
            <person name="Cuomo C."/>
            <person name="Shea T."/>
            <person name="Young S.K."/>
            <person name="Zeng Q."/>
            <person name="Koehrsen M."/>
            <person name="Haas B."/>
            <person name="Borodovsky M."/>
            <person name="Guigo R."/>
            <person name="Alvarado L."/>
            <person name="Berlin A."/>
            <person name="Borenstein D."/>
            <person name="Chen Z."/>
            <person name="Engels R."/>
            <person name="Freedman E."/>
            <person name="Gellesch M."/>
            <person name="Goldberg J."/>
            <person name="Griggs A."/>
            <person name="Gujja S."/>
            <person name="Heiman D."/>
            <person name="Hepburn T."/>
            <person name="Howarth C."/>
            <person name="Jen D."/>
            <person name="Larson L."/>
            <person name="Lewis B."/>
            <person name="Mehta T."/>
            <person name="Park D."/>
            <person name="Pearson M."/>
            <person name="Roberts A."/>
            <person name="Saif S."/>
            <person name="Shenoy N."/>
            <person name="Sisk P."/>
            <person name="Stolte C."/>
            <person name="Sykes S."/>
            <person name="Walk T."/>
            <person name="White J."/>
            <person name="Yandava C."/>
            <person name="Burger G."/>
            <person name="Gray M.W."/>
            <person name="Holland P.W.H."/>
            <person name="King N."/>
            <person name="Lang F.B.F."/>
            <person name="Roger A.J."/>
            <person name="Ruiz-Trillo I."/>
            <person name="Lander E."/>
            <person name="Nusbaum C."/>
        </authorList>
    </citation>
    <scope>NUCLEOTIDE SEQUENCE [LARGE SCALE GENOMIC DNA]</scope>
    <source>
        <strain evidence="3">ATCC 38327</strain>
    </source>
</reference>
<evidence type="ECO:0000259" key="1">
    <source>
        <dbReference type="Pfam" id="PF01636"/>
    </source>
</evidence>
<dbReference type="Gene3D" id="3.30.200.20">
    <property type="entry name" value="Phosphorylase Kinase, domain 1"/>
    <property type="match status" value="1"/>
</dbReference>
<protein>
    <recommendedName>
        <fullName evidence="1">Aminoglycoside phosphotransferase domain-containing protein</fullName>
    </recommendedName>
</protein>
<dbReference type="EMBL" id="GG745334">
    <property type="protein sequence ID" value="KNE59076.1"/>
    <property type="molecule type" value="Genomic_DNA"/>
</dbReference>
<dbReference type="SUPFAM" id="SSF56112">
    <property type="entry name" value="Protein kinase-like (PK-like)"/>
    <property type="match status" value="1"/>
</dbReference>
<dbReference type="VEuPathDB" id="FungiDB:AMAG_03423"/>
<organism evidence="2 3">
    <name type="scientific">Allomyces macrogynus (strain ATCC 38327)</name>
    <name type="common">Allomyces javanicus var. macrogynus</name>
    <dbReference type="NCBI Taxonomy" id="578462"/>
    <lineage>
        <taxon>Eukaryota</taxon>
        <taxon>Fungi</taxon>
        <taxon>Fungi incertae sedis</taxon>
        <taxon>Blastocladiomycota</taxon>
        <taxon>Blastocladiomycetes</taxon>
        <taxon>Blastocladiales</taxon>
        <taxon>Blastocladiaceae</taxon>
        <taxon>Allomyces</taxon>
    </lineage>
</organism>
<reference evidence="2 3" key="1">
    <citation type="submission" date="2009-11" db="EMBL/GenBank/DDBJ databases">
        <title>Annotation of Allomyces macrogynus ATCC 38327.</title>
        <authorList>
            <consortium name="The Broad Institute Genome Sequencing Platform"/>
            <person name="Russ C."/>
            <person name="Cuomo C."/>
            <person name="Burger G."/>
            <person name="Gray M.W."/>
            <person name="Holland P.W.H."/>
            <person name="King N."/>
            <person name="Lang F.B.F."/>
            <person name="Roger A.J."/>
            <person name="Ruiz-Trillo I."/>
            <person name="Young S.K."/>
            <person name="Zeng Q."/>
            <person name="Gargeya S."/>
            <person name="Fitzgerald M."/>
            <person name="Haas B."/>
            <person name="Abouelleil A."/>
            <person name="Alvarado L."/>
            <person name="Arachchi H.M."/>
            <person name="Berlin A."/>
            <person name="Chapman S.B."/>
            <person name="Gearin G."/>
            <person name="Goldberg J."/>
            <person name="Griggs A."/>
            <person name="Gujja S."/>
            <person name="Hansen M."/>
            <person name="Heiman D."/>
            <person name="Howarth C."/>
            <person name="Larimer J."/>
            <person name="Lui A."/>
            <person name="MacDonald P.J.P."/>
            <person name="McCowen C."/>
            <person name="Montmayeur A."/>
            <person name="Murphy C."/>
            <person name="Neiman D."/>
            <person name="Pearson M."/>
            <person name="Priest M."/>
            <person name="Roberts A."/>
            <person name="Saif S."/>
            <person name="Shea T."/>
            <person name="Sisk P."/>
            <person name="Stolte C."/>
            <person name="Sykes S."/>
            <person name="Wortman J."/>
            <person name="Nusbaum C."/>
            <person name="Birren B."/>
        </authorList>
    </citation>
    <scope>NUCLEOTIDE SEQUENCE [LARGE SCALE GENOMIC DNA]</scope>
    <source>
        <strain evidence="2 3">ATCC 38327</strain>
    </source>
</reference>
<dbReference type="Proteomes" id="UP000054350">
    <property type="component" value="Unassembled WGS sequence"/>
</dbReference>
<dbReference type="InterPro" id="IPR002575">
    <property type="entry name" value="Aminoglycoside_PTrfase"/>
</dbReference>
<gene>
    <name evidence="2" type="ORF">AMAG_03423</name>
</gene>
<dbReference type="InterPro" id="IPR011009">
    <property type="entry name" value="Kinase-like_dom_sf"/>
</dbReference>
<dbReference type="Pfam" id="PF01636">
    <property type="entry name" value="APH"/>
    <property type="match status" value="1"/>
</dbReference>
<dbReference type="STRING" id="578462.A0A0L0S9F7"/>
<dbReference type="Gene3D" id="3.90.1200.10">
    <property type="match status" value="1"/>
</dbReference>
<dbReference type="OrthoDB" id="25129at2759"/>
<accession>A0A0L0S9F7</accession>
<name>A0A0L0S9F7_ALLM3</name>
<proteinExistence type="predicted"/>
<dbReference type="eggNOG" id="ENOG502SH3A">
    <property type="taxonomic scope" value="Eukaryota"/>
</dbReference>
<evidence type="ECO:0000313" key="2">
    <source>
        <dbReference type="EMBL" id="KNE59076.1"/>
    </source>
</evidence>
<sequence>MSSPDVAPALDLTTPEGVARYTAALLDPTLKKRVADVDMLSGGFSNYVWRVVLAPGADSVQHGEPLPAEGYAAIPPEAASVILKYFAPQLRMNEDFDLPQDRAVHEHNALEAMTAVRVTASASSAKIPWAVPTPYHFSTSHYALIMEDVDAPEAMLMLKYFKSPRPRDQLAALADAIIAFTHAVPTAGATKDLNPGMTALFDNRLEPSFQRTIAKCEPLGADAQKWADRIAAALKHPRARSGRIFGDLWPNSIMLDNADAPTRITVLDWECSRLGHPDQDFTQYLANLVAMRAGARQTPGIFDAGAVEAMIDLLVAAAKPLDETYDHAAMALRYVGYLTWFPHFGVKDAARGIAEAAQELDVMFGKGK</sequence>